<accession>A0A2T2WRD9</accession>
<proteinExistence type="predicted"/>
<gene>
    <name evidence="1" type="ORF">C7B46_20890</name>
</gene>
<sequence>FIAEKSPPLAVYQSDEREIQRELRKYCLYRTRIGSSAIHQKYFFQKACEVVKPYVILRHRVLNI</sequence>
<evidence type="ECO:0000313" key="2">
    <source>
        <dbReference type="Proteomes" id="UP000242972"/>
    </source>
</evidence>
<evidence type="ECO:0000313" key="1">
    <source>
        <dbReference type="EMBL" id="PSR24805.1"/>
    </source>
</evidence>
<name>A0A2T2WRD9_9FIRM</name>
<dbReference type="Proteomes" id="UP000242972">
    <property type="component" value="Unassembled WGS sequence"/>
</dbReference>
<dbReference type="AlphaFoldDB" id="A0A2T2WRD9"/>
<protein>
    <submittedName>
        <fullName evidence="1">Uncharacterized protein</fullName>
    </submittedName>
</protein>
<feature type="non-terminal residue" evidence="1">
    <location>
        <position position="1"/>
    </location>
</feature>
<organism evidence="1 2">
    <name type="scientific">Sulfobacillus benefaciens</name>
    <dbReference type="NCBI Taxonomy" id="453960"/>
    <lineage>
        <taxon>Bacteria</taxon>
        <taxon>Bacillati</taxon>
        <taxon>Bacillota</taxon>
        <taxon>Clostridia</taxon>
        <taxon>Eubacteriales</taxon>
        <taxon>Clostridiales Family XVII. Incertae Sedis</taxon>
        <taxon>Sulfobacillus</taxon>
    </lineage>
</organism>
<reference evidence="1 2" key="1">
    <citation type="journal article" date="2014" name="BMC Genomics">
        <title>Comparison of environmental and isolate Sulfobacillus genomes reveals diverse carbon, sulfur, nitrogen, and hydrogen metabolisms.</title>
        <authorList>
            <person name="Justice N.B."/>
            <person name="Norman A."/>
            <person name="Brown C.T."/>
            <person name="Singh A."/>
            <person name="Thomas B.C."/>
            <person name="Banfield J.F."/>
        </authorList>
    </citation>
    <scope>NUCLEOTIDE SEQUENCE [LARGE SCALE GENOMIC DNA]</scope>
    <source>
        <strain evidence="1">AMDSBA4</strain>
    </source>
</reference>
<dbReference type="EMBL" id="PXYW01000166">
    <property type="protein sequence ID" value="PSR24805.1"/>
    <property type="molecule type" value="Genomic_DNA"/>
</dbReference>
<comment type="caution">
    <text evidence="1">The sequence shown here is derived from an EMBL/GenBank/DDBJ whole genome shotgun (WGS) entry which is preliminary data.</text>
</comment>